<evidence type="ECO:0000256" key="1">
    <source>
        <dbReference type="ARBA" id="ARBA00001957"/>
    </source>
</evidence>
<dbReference type="PANTHER" id="PTHR45527:SF1">
    <property type="entry name" value="FATTY ACID SYNTHASE"/>
    <property type="match status" value="1"/>
</dbReference>
<name>A0A934U1A1_9NOCA</name>
<dbReference type="GO" id="GO:0031177">
    <property type="term" value="F:phosphopantetheine binding"/>
    <property type="evidence" value="ECO:0007669"/>
    <property type="project" value="InterPro"/>
</dbReference>
<dbReference type="GO" id="GO:0043041">
    <property type="term" value="P:amino acid activation for nonribosomal peptide biosynthetic process"/>
    <property type="evidence" value="ECO:0007669"/>
    <property type="project" value="TreeGrafter"/>
</dbReference>
<dbReference type="Pfam" id="PF00975">
    <property type="entry name" value="Thioesterase"/>
    <property type="match status" value="1"/>
</dbReference>
<keyword evidence="2" id="KW-0596">Phosphopantetheine</keyword>
<dbReference type="PANTHER" id="PTHR45527">
    <property type="entry name" value="NONRIBOSOMAL PEPTIDE SYNTHETASE"/>
    <property type="match status" value="1"/>
</dbReference>
<reference evidence="5" key="1">
    <citation type="submission" date="2020-12" db="EMBL/GenBank/DDBJ databases">
        <title>Antrihabitans popcorni sp. nov. and Antrihabitans auranticaus sp. nov., isolated from a larva cave.</title>
        <authorList>
            <person name="Lee S.D."/>
            <person name="Kim I.S."/>
        </authorList>
    </citation>
    <scope>NUCLEOTIDE SEQUENCE</scope>
    <source>
        <strain evidence="5">YC3-6</strain>
    </source>
</reference>
<dbReference type="GO" id="GO:0044550">
    <property type="term" value="P:secondary metabolite biosynthetic process"/>
    <property type="evidence" value="ECO:0007669"/>
    <property type="project" value="TreeGrafter"/>
</dbReference>
<dbReference type="InterPro" id="IPR006162">
    <property type="entry name" value="Ppantetheine_attach_site"/>
</dbReference>
<evidence type="ECO:0000256" key="2">
    <source>
        <dbReference type="ARBA" id="ARBA00022450"/>
    </source>
</evidence>
<feature type="domain" description="Carrier" evidence="4">
    <location>
        <begin position="1"/>
        <end position="71"/>
    </location>
</feature>
<keyword evidence="3" id="KW-0597">Phosphoprotein</keyword>
<dbReference type="InterPro" id="IPR020802">
    <property type="entry name" value="TesA-like"/>
</dbReference>
<protein>
    <submittedName>
        <fullName evidence="5">Alpha/beta fold hydrolase</fullName>
    </submittedName>
</protein>
<dbReference type="AlphaFoldDB" id="A0A934U1A1"/>
<evidence type="ECO:0000313" key="5">
    <source>
        <dbReference type="EMBL" id="MBJ8338145.1"/>
    </source>
</evidence>
<keyword evidence="6" id="KW-1185">Reference proteome</keyword>
<comment type="cofactor">
    <cofactor evidence="1">
        <name>pantetheine 4'-phosphate</name>
        <dbReference type="ChEBI" id="CHEBI:47942"/>
    </cofactor>
</comment>
<dbReference type="SMART" id="SM00824">
    <property type="entry name" value="PKS_TE"/>
    <property type="match status" value="1"/>
</dbReference>
<accession>A0A934U1A1</accession>
<evidence type="ECO:0000313" key="6">
    <source>
        <dbReference type="Proteomes" id="UP000655868"/>
    </source>
</evidence>
<dbReference type="FunFam" id="1.10.1200.10:FF:000005">
    <property type="entry name" value="Nonribosomal peptide synthetase 1"/>
    <property type="match status" value="1"/>
</dbReference>
<dbReference type="PROSITE" id="PS00012">
    <property type="entry name" value="PHOSPHOPANTETHEINE"/>
    <property type="match status" value="1"/>
</dbReference>
<dbReference type="Pfam" id="PF00550">
    <property type="entry name" value="PP-binding"/>
    <property type="match status" value="1"/>
</dbReference>
<evidence type="ECO:0000256" key="3">
    <source>
        <dbReference type="ARBA" id="ARBA00022553"/>
    </source>
</evidence>
<dbReference type="InterPro" id="IPR001031">
    <property type="entry name" value="Thioesterase"/>
</dbReference>
<organism evidence="5 6">
    <name type="scientific">Antrihabitans stalagmiti</name>
    <dbReference type="NCBI Taxonomy" id="2799499"/>
    <lineage>
        <taxon>Bacteria</taxon>
        <taxon>Bacillati</taxon>
        <taxon>Actinomycetota</taxon>
        <taxon>Actinomycetes</taxon>
        <taxon>Mycobacteriales</taxon>
        <taxon>Nocardiaceae</taxon>
        <taxon>Antrihabitans</taxon>
    </lineage>
</organism>
<dbReference type="InterPro" id="IPR020806">
    <property type="entry name" value="PKS_PP-bd"/>
</dbReference>
<dbReference type="InterPro" id="IPR029058">
    <property type="entry name" value="AB_hydrolase_fold"/>
</dbReference>
<dbReference type="Gene3D" id="3.40.50.1820">
    <property type="entry name" value="alpha/beta hydrolase"/>
    <property type="match status" value="1"/>
</dbReference>
<dbReference type="SUPFAM" id="SSF47336">
    <property type="entry name" value="ACP-like"/>
    <property type="match status" value="1"/>
</dbReference>
<sequence>MEEIVAGLFAEVLGVGQVGVDDDFFELGGHSLSATKLLGRIRAELGIDLPVRVMFETPTVGGLAVELAKADRAPVANESTEAQAVEFTAMAAEAFAGVLPIREAGSKPPVWCMHPGGGLSWCYRGLAKHLQDRPIYGIQARGFDGSTPLAVSVDAMVTDYIEDILAIQQSGPFYVLGWSFGGVVAHAVAAELDKRGHEVAFLGLLDSAPIGEEARRAMDQAPSDDFVRNEIREWIRHRYGDVVDTAEYSTFLDQAFRIFKNNVTIMTEHTMPVYPGDALLLRATVSPVQKTSIEALPETWGEYIDGRIVTRDIHTAHMDLDLPKPAAEVAKILHEYLETMK</sequence>
<proteinExistence type="predicted"/>
<dbReference type="InterPro" id="IPR036736">
    <property type="entry name" value="ACP-like_sf"/>
</dbReference>
<gene>
    <name evidence="5" type="ORF">JGU71_04535</name>
</gene>
<dbReference type="GO" id="GO:0005829">
    <property type="term" value="C:cytosol"/>
    <property type="evidence" value="ECO:0007669"/>
    <property type="project" value="TreeGrafter"/>
</dbReference>
<dbReference type="InterPro" id="IPR009081">
    <property type="entry name" value="PP-bd_ACP"/>
</dbReference>
<dbReference type="GO" id="GO:0016787">
    <property type="term" value="F:hydrolase activity"/>
    <property type="evidence" value="ECO:0007669"/>
    <property type="project" value="UniProtKB-KW"/>
</dbReference>
<comment type="caution">
    <text evidence="5">The sequence shown here is derived from an EMBL/GenBank/DDBJ whole genome shotgun (WGS) entry which is preliminary data.</text>
</comment>
<dbReference type="SUPFAM" id="SSF53474">
    <property type="entry name" value="alpha/beta-Hydrolases"/>
    <property type="match status" value="1"/>
</dbReference>
<keyword evidence="5" id="KW-0378">Hydrolase</keyword>
<evidence type="ECO:0000259" key="4">
    <source>
        <dbReference type="PROSITE" id="PS50075"/>
    </source>
</evidence>
<dbReference type="SMART" id="SM00823">
    <property type="entry name" value="PKS_PP"/>
    <property type="match status" value="1"/>
</dbReference>
<dbReference type="EMBL" id="JAEMNV010000001">
    <property type="protein sequence ID" value="MBJ8338145.1"/>
    <property type="molecule type" value="Genomic_DNA"/>
</dbReference>
<dbReference type="PROSITE" id="PS50075">
    <property type="entry name" value="CARRIER"/>
    <property type="match status" value="1"/>
</dbReference>
<dbReference type="Proteomes" id="UP000655868">
    <property type="component" value="Unassembled WGS sequence"/>
</dbReference>